<dbReference type="HAMAP" id="MF_01306_B">
    <property type="entry name" value="Ribosomal_uS4_B"/>
    <property type="match status" value="1"/>
</dbReference>
<dbReference type="Proteomes" id="UP000198943">
    <property type="component" value="Unassembled WGS sequence"/>
</dbReference>
<keyword evidence="3 7" id="KW-0694">RNA-binding</keyword>
<dbReference type="InterPro" id="IPR002942">
    <property type="entry name" value="S4_RNA-bd"/>
</dbReference>
<dbReference type="Gene3D" id="3.10.290.10">
    <property type="entry name" value="RNA-binding S4 domain"/>
    <property type="match status" value="1"/>
</dbReference>
<keyword evidence="4 7" id="KW-0689">Ribosomal protein</keyword>
<keyword evidence="2 7" id="KW-0699">rRNA-binding</keyword>
<comment type="function">
    <text evidence="7">With S5 and S12 plays an important role in translational accuracy.</text>
</comment>
<dbReference type="CDD" id="cd00165">
    <property type="entry name" value="S4"/>
    <property type="match status" value="1"/>
</dbReference>
<gene>
    <name evidence="7" type="primary">rpsD</name>
    <name evidence="11" type="ORF">SAMN04487864_10247</name>
</gene>
<dbReference type="InterPro" id="IPR018079">
    <property type="entry name" value="Ribosomal_uS4_CS"/>
</dbReference>
<dbReference type="PANTHER" id="PTHR11831">
    <property type="entry name" value="30S 40S RIBOSOMAL PROTEIN"/>
    <property type="match status" value="1"/>
</dbReference>
<dbReference type="InterPro" id="IPR001912">
    <property type="entry name" value="Ribosomal_uS4_N"/>
</dbReference>
<dbReference type="Pfam" id="PF00163">
    <property type="entry name" value="Ribosomal_S4"/>
    <property type="match status" value="1"/>
</dbReference>
<dbReference type="Gene3D" id="1.10.1050.10">
    <property type="entry name" value="Ribosomal Protein S4 Delta 41, Chain A, domain 1"/>
    <property type="match status" value="1"/>
</dbReference>
<dbReference type="NCBIfam" id="NF003717">
    <property type="entry name" value="PRK05327.1"/>
    <property type="match status" value="1"/>
</dbReference>
<accession>A0A1G6IFL9</accession>
<evidence type="ECO:0000256" key="1">
    <source>
        <dbReference type="ARBA" id="ARBA00007465"/>
    </source>
</evidence>
<comment type="function">
    <text evidence="7">One of the primary rRNA binding proteins, it binds directly to 16S rRNA where it nucleates assembly of the body of the 30S subunit.</text>
</comment>
<keyword evidence="12" id="KW-1185">Reference proteome</keyword>
<dbReference type="GO" id="GO:0003735">
    <property type="term" value="F:structural constituent of ribosome"/>
    <property type="evidence" value="ECO:0007669"/>
    <property type="project" value="InterPro"/>
</dbReference>
<dbReference type="OrthoDB" id="9803672at2"/>
<dbReference type="GO" id="GO:0019843">
    <property type="term" value="F:rRNA binding"/>
    <property type="evidence" value="ECO:0007669"/>
    <property type="project" value="UniProtKB-UniRule"/>
</dbReference>
<evidence type="ECO:0000259" key="10">
    <source>
        <dbReference type="SMART" id="SM01390"/>
    </source>
</evidence>
<dbReference type="AlphaFoldDB" id="A0A1G6IFL9"/>
<name>A0A1G6IFL9_9FIRM</name>
<sequence length="197" mass="22166">MAIDRVPALKRCRSLGLEPAVVGLAKSSFRQPHHANHKVSEYGAQLKEKQKAKFIYGVLEKQFRLYYEKAKKMPGITGENLLLLLERRLDNVVFRMGLATTRRQARQLVRHGHVSVNGKRVDIPSALIKVGDEVAVMENSRAKTYFKGMNEKLAAVTAPAWLVVNAEALCAKVDRFPAREEIDVPVVEQSIVELYSK</sequence>
<evidence type="ECO:0000256" key="6">
    <source>
        <dbReference type="ARBA" id="ARBA00035254"/>
    </source>
</evidence>
<dbReference type="InterPro" id="IPR022801">
    <property type="entry name" value="Ribosomal_uS4"/>
</dbReference>
<dbReference type="InterPro" id="IPR036986">
    <property type="entry name" value="S4_RNA-bd_sf"/>
</dbReference>
<evidence type="ECO:0000256" key="5">
    <source>
        <dbReference type="ARBA" id="ARBA00023274"/>
    </source>
</evidence>
<evidence type="ECO:0000256" key="8">
    <source>
        <dbReference type="RuleBase" id="RU003699"/>
    </source>
</evidence>
<protein>
    <recommendedName>
        <fullName evidence="6 7">Small ribosomal subunit protein uS4</fullName>
    </recommendedName>
</protein>
<evidence type="ECO:0000256" key="7">
    <source>
        <dbReference type="HAMAP-Rule" id="MF_01306"/>
    </source>
</evidence>
<reference evidence="12" key="1">
    <citation type="submission" date="2016-10" db="EMBL/GenBank/DDBJ databases">
        <authorList>
            <person name="Varghese N."/>
            <person name="Submissions S."/>
        </authorList>
    </citation>
    <scope>NUCLEOTIDE SEQUENCE [LARGE SCALE GENOMIC DNA]</scope>
    <source>
        <strain evidence="12">DSM 11005</strain>
    </source>
</reference>
<dbReference type="RefSeq" id="WP_093729231.1">
    <property type="nucleotide sequence ID" value="NZ_FMYW01000002.1"/>
</dbReference>
<proteinExistence type="inferred from homology"/>
<dbReference type="FunFam" id="3.10.290.10:FF:000001">
    <property type="entry name" value="30S ribosomal protein S4"/>
    <property type="match status" value="1"/>
</dbReference>
<keyword evidence="5 7" id="KW-0687">Ribonucleoprotein</keyword>
<comment type="similarity">
    <text evidence="1 7 8">Belongs to the universal ribosomal protein uS4 family.</text>
</comment>
<dbReference type="GO" id="GO:0042274">
    <property type="term" value="P:ribosomal small subunit biogenesis"/>
    <property type="evidence" value="ECO:0007669"/>
    <property type="project" value="TreeGrafter"/>
</dbReference>
<dbReference type="InterPro" id="IPR005709">
    <property type="entry name" value="Ribosomal_uS4_bac-type"/>
</dbReference>
<dbReference type="PROSITE" id="PS00632">
    <property type="entry name" value="RIBOSOMAL_S4"/>
    <property type="match status" value="1"/>
</dbReference>
<dbReference type="SMART" id="SM00363">
    <property type="entry name" value="S4"/>
    <property type="match status" value="1"/>
</dbReference>
<dbReference type="SMART" id="SM01390">
    <property type="entry name" value="Ribosomal_S4"/>
    <property type="match status" value="1"/>
</dbReference>
<evidence type="ECO:0000256" key="2">
    <source>
        <dbReference type="ARBA" id="ARBA00022730"/>
    </source>
</evidence>
<dbReference type="EMBL" id="FMYW01000002">
    <property type="protein sequence ID" value="SDC05193.1"/>
    <property type="molecule type" value="Genomic_DNA"/>
</dbReference>
<evidence type="ECO:0000313" key="11">
    <source>
        <dbReference type="EMBL" id="SDC05193.1"/>
    </source>
</evidence>
<dbReference type="GO" id="GO:0006412">
    <property type="term" value="P:translation"/>
    <property type="evidence" value="ECO:0007669"/>
    <property type="project" value="UniProtKB-UniRule"/>
</dbReference>
<comment type="subunit">
    <text evidence="7">Part of the 30S ribosomal subunit. Contacts protein S5. The interaction surface between S4 and S5 is involved in control of translational fidelity.</text>
</comment>
<dbReference type="GO" id="GO:0015935">
    <property type="term" value="C:small ribosomal subunit"/>
    <property type="evidence" value="ECO:0007669"/>
    <property type="project" value="InterPro"/>
</dbReference>
<evidence type="ECO:0000256" key="4">
    <source>
        <dbReference type="ARBA" id="ARBA00022980"/>
    </source>
</evidence>
<dbReference type="PANTHER" id="PTHR11831:SF4">
    <property type="entry name" value="SMALL RIBOSOMAL SUBUNIT PROTEIN US4M"/>
    <property type="match status" value="1"/>
</dbReference>
<evidence type="ECO:0000259" key="9">
    <source>
        <dbReference type="SMART" id="SM00363"/>
    </source>
</evidence>
<feature type="domain" description="Small ribosomal subunit protein uS4 N-terminal" evidence="10">
    <location>
        <begin position="3"/>
        <end position="86"/>
    </location>
</feature>
<organism evidence="11 12">
    <name type="scientific">Succiniclasticum ruminis</name>
    <dbReference type="NCBI Taxonomy" id="40841"/>
    <lineage>
        <taxon>Bacteria</taxon>
        <taxon>Bacillati</taxon>
        <taxon>Bacillota</taxon>
        <taxon>Negativicutes</taxon>
        <taxon>Acidaminococcales</taxon>
        <taxon>Acidaminococcaceae</taxon>
        <taxon>Succiniclasticum</taxon>
    </lineage>
</organism>
<dbReference type="Pfam" id="PF01479">
    <property type="entry name" value="S4"/>
    <property type="match status" value="1"/>
</dbReference>
<dbReference type="SUPFAM" id="SSF55174">
    <property type="entry name" value="Alpha-L RNA-binding motif"/>
    <property type="match status" value="1"/>
</dbReference>
<feature type="domain" description="RNA-binding S4" evidence="9">
    <location>
        <begin position="87"/>
        <end position="147"/>
    </location>
</feature>
<evidence type="ECO:0000313" key="12">
    <source>
        <dbReference type="Proteomes" id="UP000198943"/>
    </source>
</evidence>
<dbReference type="PROSITE" id="PS50889">
    <property type="entry name" value="S4"/>
    <property type="match status" value="1"/>
</dbReference>
<dbReference type="NCBIfam" id="TIGR01017">
    <property type="entry name" value="rpsD_bact"/>
    <property type="match status" value="1"/>
</dbReference>
<evidence type="ECO:0000256" key="3">
    <source>
        <dbReference type="ARBA" id="ARBA00022884"/>
    </source>
</evidence>